<feature type="domain" description="N-acetyltransferase" evidence="1">
    <location>
        <begin position="171"/>
        <end position="312"/>
    </location>
</feature>
<protein>
    <submittedName>
        <fullName evidence="2">Acetyltransferase (GNAT) family protein</fullName>
    </submittedName>
</protein>
<reference evidence="2 5" key="1">
    <citation type="submission" date="2016-06" db="EMBL/GenBank/DDBJ databases">
        <authorList>
            <person name="Kjaerup R.B."/>
            <person name="Dalgaard T.S."/>
            <person name="Juul-Madsen H.R."/>
        </authorList>
    </citation>
    <scope>NUCLEOTIDE SEQUENCE [LARGE SCALE GENOMIC DNA]</scope>
    <source>
        <strain evidence="2 5">CECT 5115</strain>
    </source>
</reference>
<reference evidence="3 4" key="2">
    <citation type="submission" date="2016-06" db="EMBL/GenBank/DDBJ databases">
        <authorList>
            <person name="Rodrigo-Torres L."/>
            <person name="Arahal D.R."/>
        </authorList>
    </citation>
    <scope>NUCLEOTIDE SEQUENCE [LARGE SCALE GENOMIC DNA]</scope>
    <source>
        <strain evidence="3 4">CECT 5116</strain>
    </source>
</reference>
<proteinExistence type="predicted"/>
<dbReference type="InterPro" id="IPR000835">
    <property type="entry name" value="HTH_MarR-typ"/>
</dbReference>
<dbReference type="AlphaFoldDB" id="A0A1C3JUT2"/>
<dbReference type="Gene3D" id="3.40.630.30">
    <property type="match status" value="1"/>
</dbReference>
<evidence type="ECO:0000313" key="3">
    <source>
        <dbReference type="EMBL" id="SBT21837.1"/>
    </source>
</evidence>
<dbReference type="InterPro" id="IPR000182">
    <property type="entry name" value="GNAT_dom"/>
</dbReference>
<dbReference type="InterPro" id="IPR036390">
    <property type="entry name" value="WH_DNA-bd_sf"/>
</dbReference>
<evidence type="ECO:0000259" key="1">
    <source>
        <dbReference type="PROSITE" id="PS51186"/>
    </source>
</evidence>
<keyword evidence="4" id="KW-1185">Reference proteome</keyword>
<dbReference type="SUPFAM" id="SSF46785">
    <property type="entry name" value="Winged helix' DNA-binding domain"/>
    <property type="match status" value="1"/>
</dbReference>
<evidence type="ECO:0000313" key="2">
    <source>
        <dbReference type="EMBL" id="SBT18882.1"/>
    </source>
</evidence>
<dbReference type="PROSITE" id="PS51186">
    <property type="entry name" value="GNAT"/>
    <property type="match status" value="1"/>
</dbReference>
<organism evidence="2 5">
    <name type="scientific">Marinomonas gallaica</name>
    <dbReference type="NCBI Taxonomy" id="1806667"/>
    <lineage>
        <taxon>Bacteria</taxon>
        <taxon>Pseudomonadati</taxon>
        <taxon>Pseudomonadota</taxon>
        <taxon>Gammaproteobacteria</taxon>
        <taxon>Oceanospirillales</taxon>
        <taxon>Oceanospirillaceae</taxon>
        <taxon>Marinomonas</taxon>
    </lineage>
</organism>
<name>A0A1C3JUT2_9GAMM</name>
<evidence type="ECO:0000313" key="4">
    <source>
        <dbReference type="Proteomes" id="UP000092840"/>
    </source>
</evidence>
<dbReference type="GO" id="GO:0003700">
    <property type="term" value="F:DNA-binding transcription factor activity"/>
    <property type="evidence" value="ECO:0007669"/>
    <property type="project" value="InterPro"/>
</dbReference>
<dbReference type="Proteomes" id="UP000092840">
    <property type="component" value="Unassembled WGS sequence"/>
</dbReference>
<dbReference type="RefSeq" id="WP_067038032.1">
    <property type="nucleotide sequence ID" value="NZ_FLRA01000023.1"/>
</dbReference>
<sequence length="315" mass="35472">MEQFGVLSLGSRLKRLSDFLYSEVQSVYLAESLMISSTYFPILRLLQQQGALSVMQIAEGLGLSHPAVSKQVSKMLKETLLVKIPDQQDQRRSAICLSEFCCQEMVKVEPVLEAIGKELEYYLDAQTGSFLTQLSGLESQLLNGPYAMRVILRLHPEKVDIQSLSSKTDCLVFKQLNKAWLQRFFPNDIYERDHRILNDPYNEIIEQGGIVRLAFVDGKPIASYYLMPSGNGFEIGKLAVDERFSRLGIGERMLKDALNQVIEMGGQCVYLESHTSLVPALNLYQKLGFTIDESCVVFSVPRANLRMTKQLGGEV</sequence>
<dbReference type="CDD" id="cd04301">
    <property type="entry name" value="NAT_SF"/>
    <property type="match status" value="1"/>
</dbReference>
<dbReference type="GO" id="GO:0016747">
    <property type="term" value="F:acyltransferase activity, transferring groups other than amino-acyl groups"/>
    <property type="evidence" value="ECO:0007669"/>
    <property type="project" value="InterPro"/>
</dbReference>
<evidence type="ECO:0000313" key="5">
    <source>
        <dbReference type="Proteomes" id="UP000092871"/>
    </source>
</evidence>
<gene>
    <name evidence="2" type="ORF">MGA5115_03043</name>
    <name evidence="3" type="ORF">MGA5116_02447</name>
</gene>
<dbReference type="Pfam" id="PF00583">
    <property type="entry name" value="Acetyltransf_1"/>
    <property type="match status" value="1"/>
</dbReference>
<dbReference type="EMBL" id="FLRA01000023">
    <property type="protein sequence ID" value="SBT18882.1"/>
    <property type="molecule type" value="Genomic_DNA"/>
</dbReference>
<dbReference type="InterPro" id="IPR011991">
    <property type="entry name" value="ArsR-like_HTH"/>
</dbReference>
<keyword evidence="2" id="KW-0808">Transferase</keyword>
<accession>A0A1C3JUT2</accession>
<dbReference type="OrthoDB" id="1431064at2"/>
<dbReference type="EMBL" id="FLRB01000013">
    <property type="protein sequence ID" value="SBT21837.1"/>
    <property type="molecule type" value="Genomic_DNA"/>
</dbReference>
<dbReference type="InterPro" id="IPR036388">
    <property type="entry name" value="WH-like_DNA-bd_sf"/>
</dbReference>
<dbReference type="SUPFAM" id="SSF55729">
    <property type="entry name" value="Acyl-CoA N-acyltransferases (Nat)"/>
    <property type="match status" value="1"/>
</dbReference>
<dbReference type="CDD" id="cd00090">
    <property type="entry name" value="HTH_ARSR"/>
    <property type="match status" value="1"/>
</dbReference>
<dbReference type="InterPro" id="IPR016181">
    <property type="entry name" value="Acyl_CoA_acyltransferase"/>
</dbReference>
<dbReference type="Pfam" id="PF12802">
    <property type="entry name" value="MarR_2"/>
    <property type="match status" value="1"/>
</dbReference>
<dbReference type="Proteomes" id="UP000092871">
    <property type="component" value="Unassembled WGS sequence"/>
</dbReference>
<dbReference type="Gene3D" id="1.10.10.10">
    <property type="entry name" value="Winged helix-like DNA-binding domain superfamily/Winged helix DNA-binding domain"/>
    <property type="match status" value="1"/>
</dbReference>